<comment type="caution">
    <text evidence="2">The sequence shown here is derived from an EMBL/GenBank/DDBJ whole genome shotgun (WGS) entry which is preliminary data.</text>
</comment>
<name>A0AA40E9Q4_9PEZI</name>
<gene>
    <name evidence="2" type="ORF">B0H67DRAFT_640333</name>
</gene>
<dbReference type="Proteomes" id="UP001172102">
    <property type="component" value="Unassembled WGS sequence"/>
</dbReference>
<evidence type="ECO:0000313" key="2">
    <source>
        <dbReference type="EMBL" id="KAK0732020.1"/>
    </source>
</evidence>
<dbReference type="EMBL" id="JAUKUA010000001">
    <property type="protein sequence ID" value="KAK0732020.1"/>
    <property type="molecule type" value="Genomic_DNA"/>
</dbReference>
<dbReference type="InterPro" id="IPR010730">
    <property type="entry name" value="HET"/>
</dbReference>
<proteinExistence type="predicted"/>
<accession>A0AA40E9Q4</accession>
<feature type="domain" description="Heterokaryon incompatibility" evidence="1">
    <location>
        <begin position="175"/>
        <end position="333"/>
    </location>
</feature>
<organism evidence="2 3">
    <name type="scientific">Lasiosphaeris hirsuta</name>
    <dbReference type="NCBI Taxonomy" id="260670"/>
    <lineage>
        <taxon>Eukaryota</taxon>
        <taxon>Fungi</taxon>
        <taxon>Dikarya</taxon>
        <taxon>Ascomycota</taxon>
        <taxon>Pezizomycotina</taxon>
        <taxon>Sordariomycetes</taxon>
        <taxon>Sordariomycetidae</taxon>
        <taxon>Sordariales</taxon>
        <taxon>Lasiosphaeriaceae</taxon>
        <taxon>Lasiosphaeris</taxon>
    </lineage>
</organism>
<protein>
    <submittedName>
        <fullName evidence="2">Heterokaryon incompatibility protein-domain-containing protein</fullName>
    </submittedName>
</protein>
<evidence type="ECO:0000313" key="3">
    <source>
        <dbReference type="Proteomes" id="UP001172102"/>
    </source>
</evidence>
<keyword evidence="3" id="KW-1185">Reference proteome</keyword>
<dbReference type="AlphaFoldDB" id="A0AA40E9Q4"/>
<dbReference type="PANTHER" id="PTHR33112">
    <property type="entry name" value="DOMAIN PROTEIN, PUTATIVE-RELATED"/>
    <property type="match status" value="1"/>
</dbReference>
<evidence type="ECO:0000259" key="1">
    <source>
        <dbReference type="Pfam" id="PF06985"/>
    </source>
</evidence>
<dbReference type="Pfam" id="PF06985">
    <property type="entry name" value="HET"/>
    <property type="match status" value="1"/>
</dbReference>
<dbReference type="PANTHER" id="PTHR33112:SF16">
    <property type="entry name" value="HETEROKARYON INCOMPATIBILITY DOMAIN-CONTAINING PROTEIN"/>
    <property type="match status" value="1"/>
</dbReference>
<reference evidence="2" key="1">
    <citation type="submission" date="2023-06" db="EMBL/GenBank/DDBJ databases">
        <title>Genome-scale phylogeny and comparative genomics of the fungal order Sordariales.</title>
        <authorList>
            <consortium name="Lawrence Berkeley National Laboratory"/>
            <person name="Hensen N."/>
            <person name="Bonometti L."/>
            <person name="Westerberg I."/>
            <person name="Brannstrom I.O."/>
            <person name="Guillou S."/>
            <person name="Cros-Aarteil S."/>
            <person name="Calhoun S."/>
            <person name="Haridas S."/>
            <person name="Kuo A."/>
            <person name="Mondo S."/>
            <person name="Pangilinan J."/>
            <person name="Riley R."/>
            <person name="Labutti K."/>
            <person name="Andreopoulos B."/>
            <person name="Lipzen A."/>
            <person name="Chen C."/>
            <person name="Yanf M."/>
            <person name="Daum C."/>
            <person name="Ng V."/>
            <person name="Clum A."/>
            <person name="Steindorff A."/>
            <person name="Ohm R."/>
            <person name="Martin F."/>
            <person name="Silar P."/>
            <person name="Natvig D."/>
            <person name="Lalanne C."/>
            <person name="Gautier V."/>
            <person name="Ament-Velasquez S.L."/>
            <person name="Kruys A."/>
            <person name="Hutchinson M.I."/>
            <person name="Powell A.J."/>
            <person name="Barry K."/>
            <person name="Miller A.N."/>
            <person name="Grigoriev I.V."/>
            <person name="Debuchy R."/>
            <person name="Gladieux P."/>
            <person name="Thoren M.H."/>
            <person name="Johannesson H."/>
        </authorList>
    </citation>
    <scope>NUCLEOTIDE SEQUENCE</scope>
    <source>
        <strain evidence="2">SMH4607-1</strain>
    </source>
</reference>
<sequence length="637" mass="69693">MPDGCDEFGYRHLTLEALQKSADSCPLCHMIAQELSRGDEPIDTRAGTEQRVILYSDVYPTTEYGPRRVGLVIIQLSNSNRCGYLQAFAEPESEAALSGDVAGRPLHQHADSDEAFHQINKWVDDCVQNHSECASVPLASGSLADEFPSRLIDVGVEESSTTCALVSRADARGDYVALSYCWGPPGQQLCTLRSNLTTHMTSINLQDMPLTLRHAVIATRKLGQRYLWIDALCIIQDDIDGADWKREAPQMGLIYQNAHCTLAAAAASTSTGGLFYPRRDHHVTAPVILRIPYSAAHQTSTRTRSWHLTPQTTKFQHMLQASVWNSRGWVLQERNLARRIALFGRSQTVFECLRHSVGEDGLTHDDHAEKRYGSAALRLGHDWIWCGLVRDYTARALTYGDDRLFAIEGLAHNLAVRTGKRFCAGLCVGALPMHVMWFSAAGGMGMPAWRDGGVRKRAPSWSWAALEGPVMWEGWVSKATTACGLEVVGDVAGLAPDDIRVRDAQLSFQGLTVEVERSSQTVAAEGLMNDVQAGGMGYTLGFHSHTACFALRGSSGKLLGWAVFDKQKDECGPFIAAVVSRNSSMGTRGKPSAGSYNVVILMPTSQVGSKPDYTRVGAGELSHLSPEEFAQQALRIL</sequence>